<dbReference type="EMBL" id="CP162670">
    <property type="protein sequence ID" value="XDL23759.1"/>
    <property type="molecule type" value="Genomic_DNA"/>
</dbReference>
<dbReference type="AlphaFoldDB" id="A0AB39ISI3"/>
<proteinExistence type="predicted"/>
<feature type="transmembrane region" description="Helical" evidence="1">
    <location>
        <begin position="26"/>
        <end position="47"/>
    </location>
</feature>
<keyword evidence="1" id="KW-1133">Transmembrane helix</keyword>
<dbReference type="RefSeq" id="WP_226092970.1">
    <property type="nucleotide sequence ID" value="NZ_CP162670.1"/>
</dbReference>
<name>A0AB39ISI3_9GAMM</name>
<evidence type="ECO:0000313" key="2">
    <source>
        <dbReference type="EMBL" id="XDL23759.1"/>
    </source>
</evidence>
<dbReference type="GeneID" id="302583213"/>
<dbReference type="NCBIfam" id="TIGR03758">
    <property type="entry name" value="conj_TIGR03758"/>
    <property type="match status" value="1"/>
</dbReference>
<sequence length="80" mass="8597">MPMTSAQSGAWSIGAGGGEPSVLNNLITGTLFVVLFLIAAWALVSLFRGWRSQAIDTETMGSSVLRFILLLVICLFFFAN</sequence>
<reference evidence="2" key="1">
    <citation type="submission" date="2024-07" db="EMBL/GenBank/DDBJ databases">
        <authorList>
            <person name="Pedron J."/>
        </authorList>
    </citation>
    <scope>NUCLEOTIDE SEQUENCE</scope>
    <source>
        <strain evidence="2">A003-S1-M15</strain>
    </source>
</reference>
<organism evidence="2">
    <name type="scientific">Dickeya oryzae</name>
    <dbReference type="NCBI Taxonomy" id="1240404"/>
    <lineage>
        <taxon>Bacteria</taxon>
        <taxon>Pseudomonadati</taxon>
        <taxon>Pseudomonadota</taxon>
        <taxon>Gammaproteobacteria</taxon>
        <taxon>Enterobacterales</taxon>
        <taxon>Pectobacteriaceae</taxon>
        <taxon>Dickeya</taxon>
    </lineage>
</organism>
<feature type="transmembrane region" description="Helical" evidence="1">
    <location>
        <begin position="59"/>
        <end position="79"/>
    </location>
</feature>
<dbReference type="InterPro" id="IPR021676">
    <property type="entry name" value="DUF3262"/>
</dbReference>
<protein>
    <submittedName>
        <fullName evidence="2">TIGR03758 family integrating conjugative element protein</fullName>
    </submittedName>
</protein>
<keyword evidence="1" id="KW-0472">Membrane</keyword>
<evidence type="ECO:0000256" key="1">
    <source>
        <dbReference type="SAM" id="Phobius"/>
    </source>
</evidence>
<gene>
    <name evidence="2" type="ORF">LF929_016050</name>
</gene>
<accession>A0AB39ISI3</accession>
<keyword evidence="1" id="KW-0812">Transmembrane</keyword>
<dbReference type="Pfam" id="PF11660">
    <property type="entry name" value="DUF3262"/>
    <property type="match status" value="1"/>
</dbReference>